<dbReference type="EMBL" id="BJCF01000013">
    <property type="protein sequence ID" value="GCL41839.1"/>
    <property type="molecule type" value="Genomic_DNA"/>
</dbReference>
<comment type="caution">
    <text evidence="5">The sequence shown here is derived from an EMBL/GenBank/DDBJ whole genome shotgun (WGS) entry which is preliminary data.</text>
</comment>
<comment type="similarity">
    <text evidence="3">Belongs to the gas vesicle GvpF/GvpL family.</text>
</comment>
<keyword evidence="1" id="KW-0304">Gas vesicle</keyword>
<evidence type="ECO:0000256" key="4">
    <source>
        <dbReference type="SAM" id="Coils"/>
    </source>
</evidence>
<dbReference type="InterPro" id="IPR009430">
    <property type="entry name" value="GvpL/GvpF"/>
</dbReference>
<dbReference type="PANTHER" id="PTHR36852">
    <property type="entry name" value="PROTEIN GVPL 2"/>
    <property type="match status" value="1"/>
</dbReference>
<keyword evidence="4" id="KW-0175">Coiled coil</keyword>
<evidence type="ECO:0000256" key="2">
    <source>
        <dbReference type="ARBA" id="ARBA00035108"/>
    </source>
</evidence>
<evidence type="ECO:0000313" key="5">
    <source>
        <dbReference type="EMBL" id="GCL41839.1"/>
    </source>
</evidence>
<reference evidence="6" key="1">
    <citation type="submission" date="2019-02" db="EMBL/GenBank/DDBJ databases">
        <title>Draft genome sequence of Dolichospermum planctonicum NIES-80.</title>
        <authorList>
            <person name="Yamaguchi H."/>
            <person name="Suzuki S."/>
            <person name="Kawachi M."/>
        </authorList>
    </citation>
    <scope>NUCLEOTIDE SEQUENCE [LARGE SCALE GENOMIC DNA]</scope>
    <source>
        <strain evidence="6">NIES-80</strain>
    </source>
</reference>
<protein>
    <submittedName>
        <fullName evidence="5">Gas vesicle synthesis GvpLGvpF</fullName>
    </submittedName>
</protein>
<dbReference type="OrthoDB" id="480367at2"/>
<accession>A0A480AAJ9</accession>
<name>A0A480AAJ9_9CYAN</name>
<proteinExistence type="inferred from homology"/>
<organism evidence="5 6">
    <name type="scientific">Dolichospermum planctonicum</name>
    <dbReference type="NCBI Taxonomy" id="136072"/>
    <lineage>
        <taxon>Bacteria</taxon>
        <taxon>Bacillati</taxon>
        <taxon>Cyanobacteriota</taxon>
        <taxon>Cyanophyceae</taxon>
        <taxon>Nostocales</taxon>
        <taxon>Aphanizomenonaceae</taxon>
        <taxon>Dolichospermum</taxon>
    </lineage>
</organism>
<sequence length="252" mass="29251">MNTDLAHKNFGLYLYGIFPDIIPETLEIKGLDGKPVHSQVVDGFTFLYSQACQEKYLASRRNLLAHERVLEQTMHEGFHVLLPLRFGLVVKDWETIMSQLINPHKEQLHKLFEKLAGQREVSIKILWDAKAELQAMMESNHELRQQRDNMEGKKLSMEEVIQIGQSIESNLQARKQAVIEVFTRELNPLAREIVVSDPMTEEMIYNAAFLIPWDSEPLFSERVEAIDKKFGTRLRIRYNNFTAPYTFALLDS</sequence>
<evidence type="ECO:0000313" key="6">
    <source>
        <dbReference type="Proteomes" id="UP000299367"/>
    </source>
</evidence>
<comment type="subcellular location">
    <subcellularLocation>
        <location evidence="2">Gas vesicle</location>
    </subcellularLocation>
</comment>
<dbReference type="RefSeq" id="WP_137907521.1">
    <property type="nucleotide sequence ID" value="NZ_BJCF01000013.1"/>
</dbReference>
<dbReference type="GO" id="GO:0031412">
    <property type="term" value="P:gas vesicle organization"/>
    <property type="evidence" value="ECO:0007669"/>
    <property type="project" value="InterPro"/>
</dbReference>
<dbReference type="PANTHER" id="PTHR36852:SF1">
    <property type="entry name" value="PROTEIN GVPL 2"/>
    <property type="match status" value="1"/>
</dbReference>
<dbReference type="AlphaFoldDB" id="A0A480AAJ9"/>
<gene>
    <name evidence="5" type="ORF">NIES80_15360</name>
</gene>
<dbReference type="GO" id="GO:0031411">
    <property type="term" value="C:gas vesicle"/>
    <property type="evidence" value="ECO:0007669"/>
    <property type="project" value="UniProtKB-SubCell"/>
</dbReference>
<feature type="coiled-coil region" evidence="4">
    <location>
        <begin position="126"/>
        <end position="160"/>
    </location>
</feature>
<dbReference type="Pfam" id="PF06386">
    <property type="entry name" value="GvpL_GvpF"/>
    <property type="match status" value="1"/>
</dbReference>
<evidence type="ECO:0000256" key="1">
    <source>
        <dbReference type="ARBA" id="ARBA00022987"/>
    </source>
</evidence>
<evidence type="ECO:0000256" key="3">
    <source>
        <dbReference type="ARBA" id="ARBA00035643"/>
    </source>
</evidence>
<dbReference type="Proteomes" id="UP000299367">
    <property type="component" value="Unassembled WGS sequence"/>
</dbReference>